<comment type="subcellular location">
    <subcellularLocation>
        <location evidence="1">Secreted</location>
    </subcellularLocation>
</comment>
<dbReference type="InterPro" id="IPR003961">
    <property type="entry name" value="FN3_dom"/>
</dbReference>
<dbReference type="InterPro" id="IPR050708">
    <property type="entry name" value="T6SS_VgrG/RHS"/>
</dbReference>
<keyword evidence="2" id="KW-0964">Secreted</keyword>
<feature type="domain" description="Fibronectin type-III" evidence="7">
    <location>
        <begin position="153"/>
        <end position="248"/>
    </location>
</feature>
<accession>A0ABP8I5S3</accession>
<evidence type="ECO:0000256" key="3">
    <source>
        <dbReference type="ARBA" id="ARBA00022729"/>
    </source>
</evidence>
<evidence type="ECO:0000313" key="9">
    <source>
        <dbReference type="Proteomes" id="UP001501294"/>
    </source>
</evidence>
<dbReference type="Pfam" id="PF05593">
    <property type="entry name" value="RHS_repeat"/>
    <property type="match status" value="1"/>
</dbReference>
<dbReference type="RefSeq" id="WP_223579783.1">
    <property type="nucleotide sequence ID" value="NZ_BAABFU010000003.1"/>
</dbReference>
<dbReference type="SUPFAM" id="SSF49265">
    <property type="entry name" value="Fibronectin type III"/>
    <property type="match status" value="2"/>
</dbReference>
<dbReference type="InterPro" id="IPR028994">
    <property type="entry name" value="Integrin_alpha_N"/>
</dbReference>
<keyword evidence="6" id="KW-0812">Transmembrane</keyword>
<evidence type="ECO:0000259" key="7">
    <source>
        <dbReference type="PROSITE" id="PS50853"/>
    </source>
</evidence>
<dbReference type="CDD" id="cd00063">
    <property type="entry name" value="FN3"/>
    <property type="match status" value="1"/>
</dbReference>
<dbReference type="PANTHER" id="PTHR32305">
    <property type="match status" value="1"/>
</dbReference>
<reference evidence="9" key="1">
    <citation type="journal article" date="2019" name="Int. J. Syst. Evol. Microbiol.">
        <title>The Global Catalogue of Microorganisms (GCM) 10K type strain sequencing project: providing services to taxonomists for standard genome sequencing and annotation.</title>
        <authorList>
            <consortium name="The Broad Institute Genomics Platform"/>
            <consortium name="The Broad Institute Genome Sequencing Center for Infectious Disease"/>
            <person name="Wu L."/>
            <person name="Ma J."/>
        </authorList>
    </citation>
    <scope>NUCLEOTIDE SEQUENCE [LARGE SCALE GENOMIC DNA]</scope>
    <source>
        <strain evidence="9">JCM 17727</strain>
    </source>
</reference>
<dbReference type="PROSITE" id="PS50853">
    <property type="entry name" value="FN3"/>
    <property type="match status" value="3"/>
</dbReference>
<feature type="compositionally biased region" description="Low complexity" evidence="5">
    <location>
        <begin position="46"/>
        <end position="59"/>
    </location>
</feature>
<comment type="caution">
    <text evidence="8">The sequence shown here is derived from an EMBL/GenBank/DDBJ whole genome shotgun (WGS) entry which is preliminary data.</text>
</comment>
<dbReference type="Pfam" id="PF12256">
    <property type="entry name" value="TcdB_toxin_midN"/>
    <property type="match status" value="1"/>
</dbReference>
<organism evidence="8 9">
    <name type="scientific">Kangiella taiwanensis</name>
    <dbReference type="NCBI Taxonomy" id="1079179"/>
    <lineage>
        <taxon>Bacteria</taxon>
        <taxon>Pseudomonadati</taxon>
        <taxon>Pseudomonadota</taxon>
        <taxon>Gammaproteobacteria</taxon>
        <taxon>Kangiellales</taxon>
        <taxon>Kangiellaceae</taxon>
        <taxon>Kangiella</taxon>
    </lineage>
</organism>
<feature type="domain" description="Fibronectin type-III" evidence="7">
    <location>
        <begin position="249"/>
        <end position="341"/>
    </location>
</feature>
<feature type="region of interest" description="Disordered" evidence="5">
    <location>
        <begin position="2499"/>
        <end position="2532"/>
    </location>
</feature>
<feature type="region of interest" description="Disordered" evidence="5">
    <location>
        <begin position="1"/>
        <end position="59"/>
    </location>
</feature>
<evidence type="ECO:0000256" key="2">
    <source>
        <dbReference type="ARBA" id="ARBA00022525"/>
    </source>
</evidence>
<dbReference type="Pfam" id="PF03534">
    <property type="entry name" value="SpvB"/>
    <property type="match status" value="1"/>
</dbReference>
<feature type="region of interest" description="Disordered" evidence="5">
    <location>
        <begin position="339"/>
        <end position="358"/>
    </location>
</feature>
<dbReference type="InterPro" id="IPR006530">
    <property type="entry name" value="YD"/>
</dbReference>
<dbReference type="Gene3D" id="2.60.40.10">
    <property type="entry name" value="Immunoglobulins"/>
    <property type="match status" value="4"/>
</dbReference>
<dbReference type="InterPro" id="IPR022385">
    <property type="entry name" value="Rhs_assc_core"/>
</dbReference>
<dbReference type="InterPro" id="IPR022045">
    <property type="entry name" value="TcdB_toxin_mid/N"/>
</dbReference>
<keyword evidence="4" id="KW-0843">Virulence</keyword>
<evidence type="ECO:0000256" key="1">
    <source>
        <dbReference type="ARBA" id="ARBA00004613"/>
    </source>
</evidence>
<feature type="domain" description="Fibronectin type-III" evidence="7">
    <location>
        <begin position="48"/>
        <end position="152"/>
    </location>
</feature>
<keyword evidence="6" id="KW-0472">Membrane</keyword>
<dbReference type="SUPFAM" id="SSF69318">
    <property type="entry name" value="Integrin alpha N-terminal domain"/>
    <property type="match status" value="2"/>
</dbReference>
<dbReference type="Gene3D" id="2.180.10.10">
    <property type="entry name" value="RHS repeat-associated core"/>
    <property type="match status" value="2"/>
</dbReference>
<sequence length="2818" mass="309304">MDEPTADDSKGNKKNKERRGNRGGSSSSDYTTNSGECDTDEPTPTPGTVGSPTVSVTNSTSGTYTVSWSAASNMDTSGPGQQGYELLEYKNGSFVKTYHTSPTTRTQSISNNPDGNYKYKVRGCNTNYRMGVPVCGNYSSLSSVNYVRHKPSKAQAPTVADTSITNGNISISWQKPTGTVTEYDVIEYKSGVSGYDVVANNTTAKSLSLSNRSNGDYSYRVRACNEFSWACAAYSSHSDTAKVRYVPSKPLNLLPTSDISTGSVVLNWGRPSGTINHYRIQKRKNGGSWSKVNYSHANTSITVSGLSDGSWDFRVKSCNDYYWACSGYSYSSDVTVRLKPSTPSAPDTSPSESLDGSIDVTWSKPSGTVTKYDVIEYLSGSRVDDEAVGDTEYTSASLVGRLDGDYTYRVRACNEYDWACSSYSGHSAAVTVNHPIPDTPPSISVPSLVTKDNYSISWGASTSNFTDQYQVSQKHEAGSWSGWTSVSGTNTMVTVDEGGLWTHKVRACNVLPDDSRKCSNAKISSEVDVKLPPDWGRVGGVVPDATYIPSTSLNSDQTVGALEGSGGVSGGAATYSIPIVIPPGRKGMQPSVSLNYSSRSGNGIAGVGWSVSAGSSIHRCGATAAQDGRTKAVTYGTEDKLCLDGQRLIAVNGSTYGVSGAEYRTELDSFARITQSGDIDSGYGSFTVEFKNGRVSRYGTQNQSRHKAGGRAEVLTWAIESTQDPSGNTITYDYYHYPNGENLLQAIHYTGVDGSDGNRHVRFIYESRPDQARSYLAGGLTVSTKRLQKIQTQYQSQTIREYKLFYTNSQHTKRSLLSSVQECASGVCLKPTVFDVYNNLPDWDSNDSSNSANQAISEVGDISGANWVKPMDLNGDGLPEVLFQTPAYDEQNNFVGYTSNIFTRDNQSGDFVSVGEPDNGAYLFARNIGDLNGDGIKDQFVTDSYNRAYLLQFDSSFKLQTVGTTNITMPESFEPHKNWGKSTLQILDLNGDGYQDFLFVDDSYKVQGYFNRANGELEFDGPYNLTTLQQYHYDGSTKQETPSYRDIDGDGVIDVVRIGQNNTTSNIITVDFGKVSSYGRWVVDETRSANGLGLPSNLYHNQHIFADLNGDGLSDFVRPVKTTNGFDWRIRENKGNRTFDTERSLGTGAGIHEDNFLNENLRISKRVQSLWGNGLRIADIDNDGADELLVATGSDDHVCVNFTGNPNATGDFEPYSIRACGDDLHGTHAYENHLPEQENPRKIQIDWARYDTRRFKWSILDFKQSTNGPALDREIPNVVQAPISTGKVLPDGRLVTGSGLELEDVDNNGVLDFSYSMLTAYHIGAKAPNSITVGGKPYYNAILSMNYQSDSPAYAEGYYQQKNLMGLETDQGKLADSVYQVTDGLGRVQEWEYTPLSRWLTGRASTPFYEVPENRYINWDGNKEHFYFTSSMYVVSESKKSTGLKDSSGEDIFNTNQYSYKEAIYNRAGRGFQGFRTIIVDNLASGIRSVSDFHQKFPLAGKLDTVRTCLSDTTDPECEYNPISMQDYDWRIWRNGYISNQELATEPNSSWTVSPGARYGVAPFQSLSKTYDLNNGAYLYSNLSETSVNGYGNVTFQRKTYFEDEIAQSNKVIKEIDNSYYVADETNWSINLLKTKTVTARAVQNIDGEHAPVASGTNTTKSVKTTYVYNDERLPETITTTPVQGGGQSSSVGITYTAYGLPKTVTTLGKHASGTLMQARTVSTTYSSDGYFPKEVTNAKGHKTTTVIDAAHGQPLSVTDANGVLTTNGYDAFGRLISTTTDGAPTIYKGYKWCSGVNNGSAWCPSNDHAVYRVTQVQAGNPTVHRYFDRLNREVTSLTRNFQNTNWLREHRRYDERGLLAWESKQRDVADDSAYTYTYYDSYDALGRLLEKRTPQANGGHLSTSYYYDGLVTEISAGSLSMKRKYNGLSQLVWTEDAMQGMTRYAYDGAGNPISLQDANSHTIHAWHNALGHKTKVNDPNMGIKTFGYNTFGEVELETDANGDTLTMDYDVLGRLTNREINSTLQASFSYDSRPNGKGLLASESAAGINKLYSYDESSRPKTVKTTIDGVLYTTTTEYDANYGRLKALTYPSGIKVAYDYTDTGYLLELSNARTGYSYQKKSDEDAYGNVTEATLANETLSHSADFHPATGQMTGILVRRVQGASPLHQIRYQYNDEFSNLTQQVMTTESGAQSTETYDYDPLHRLTLSVRNLYSGNVVPAVSYSYDAVGNLISKGDYAGTINYGNLGKGNAANAGPNAVQSILKNGTLIDDYEYDNNGNMLSGDGKTIQYNAFNKPISVSKNGVTSTFEYGADLSRFKQTKGTETTLYIDKLVEINKKGNTTTTKTYIGDVAIVEKEEVAGAAIPSHNIRFVHRDRLGSVVTLTDHNNQILEHRSYDPFGKPRTGDFDDVAIPTLKEAVLSDPHSTELSSDVPFTNRGFTDHEHLDDAELIHMNGRAYDYNLGRFLSVDPFIQAPGNSQSMNPYSYIMNNPMAGTDPSGYKAECEQSLGKGCGDDEPNKERREKRGQGFSQDWRTVYQADNGADIVHTFAVKGDATKVEEIGNQAESEGYELVTGRSNTDGTSVAVYTKTYSGGTDGLERMASYVNKASIGAEAVGLAAAAASNVTIVPHFSPAGGVSSWQAVVGNTAKAGMRINLSGLSATANTIGRWLGAAAPLINLGANLNSDSYTTSEAFFKLSMDSSVAAYAMYLGGWAGLAVGGTYMFMDYHMQQMGGWKNGIAVNMQLQGQMYGVMRQLPSMVIQHMSGAMRRGFNNMYNDTRNGFNSLGREAMYYYRRPEAFKRDAFQLPLFNSDTMR</sequence>
<feature type="compositionally biased region" description="Basic residues" evidence="5">
    <location>
        <begin position="12"/>
        <end position="21"/>
    </location>
</feature>
<gene>
    <name evidence="8" type="ORF">GCM10023150_18920</name>
</gene>
<evidence type="ECO:0000256" key="5">
    <source>
        <dbReference type="SAM" id="MobiDB-lite"/>
    </source>
</evidence>
<keyword evidence="3" id="KW-0732">Signal</keyword>
<dbReference type="SMART" id="SM00060">
    <property type="entry name" value="FN3"/>
    <property type="match status" value="4"/>
</dbReference>
<dbReference type="InterPro" id="IPR003284">
    <property type="entry name" value="Sal_SpvB"/>
</dbReference>
<protein>
    <recommendedName>
        <fullName evidence="7">Fibronectin type-III domain-containing protein</fullName>
    </recommendedName>
</protein>
<dbReference type="InterPro" id="IPR013517">
    <property type="entry name" value="FG-GAP"/>
</dbReference>
<dbReference type="NCBIfam" id="TIGR01643">
    <property type="entry name" value="YD_repeat_2x"/>
    <property type="match status" value="1"/>
</dbReference>
<evidence type="ECO:0000313" key="8">
    <source>
        <dbReference type="EMBL" id="GAA4351825.1"/>
    </source>
</evidence>
<feature type="transmembrane region" description="Helical" evidence="6">
    <location>
        <begin position="2708"/>
        <end position="2727"/>
    </location>
</feature>
<dbReference type="Proteomes" id="UP001501294">
    <property type="component" value="Unassembled WGS sequence"/>
</dbReference>
<dbReference type="EMBL" id="BAABFU010000003">
    <property type="protein sequence ID" value="GAA4351825.1"/>
    <property type="molecule type" value="Genomic_DNA"/>
</dbReference>
<name>A0ABP8I5S3_9GAMM</name>
<dbReference type="NCBIfam" id="TIGR03696">
    <property type="entry name" value="Rhs_assc_core"/>
    <property type="match status" value="1"/>
</dbReference>
<evidence type="ECO:0000256" key="6">
    <source>
        <dbReference type="SAM" id="Phobius"/>
    </source>
</evidence>
<dbReference type="InterPro" id="IPR031325">
    <property type="entry name" value="RHS_repeat"/>
</dbReference>
<keyword evidence="6" id="KW-1133">Transmembrane helix</keyword>
<dbReference type="PANTHER" id="PTHR32305:SF17">
    <property type="entry name" value="TRNA NUCLEASE WAPA"/>
    <property type="match status" value="1"/>
</dbReference>
<feature type="compositionally biased region" description="Basic and acidic residues" evidence="5">
    <location>
        <begin position="2514"/>
        <end position="2528"/>
    </location>
</feature>
<keyword evidence="9" id="KW-1185">Reference proteome</keyword>
<dbReference type="InterPro" id="IPR013783">
    <property type="entry name" value="Ig-like_fold"/>
</dbReference>
<dbReference type="InterPro" id="IPR036116">
    <property type="entry name" value="FN3_sf"/>
</dbReference>
<proteinExistence type="predicted"/>
<dbReference type="Pfam" id="PF13517">
    <property type="entry name" value="FG-GAP_3"/>
    <property type="match status" value="1"/>
</dbReference>
<evidence type="ECO:0000256" key="4">
    <source>
        <dbReference type="ARBA" id="ARBA00023026"/>
    </source>
</evidence>
<feature type="compositionally biased region" description="Low complexity" evidence="5">
    <location>
        <begin position="340"/>
        <end position="353"/>
    </location>
</feature>